<dbReference type="PANTHER" id="PTHR10925">
    <property type="entry name" value="N-ACETYLTRANSFERASE 10"/>
    <property type="match status" value="1"/>
</dbReference>
<sequence length="670" mass="75440">MNDSLPEICAQLSDYGYRRLLVLSGESQWVVERLQEIQSTISGDWLTLSSTMPNALPVKSAHLLLGREFLHAVFDAREGLHSEALAMLAGTLKAGSLLILCTPAQHIWADTLDSDSLRWNEQNGAIATPNFVHHLQRVIKSRPDVLLWQQYRQPYFSRLPEQAHWQAPSGEATAAQQIALNQLLAATSGVWGVIAPRGRGKSTLAGMLIQKWQGKCWCCAPAKVAIQTLEKYAGGAVSFFSPDELLRYCLKDGEIDADWLIIDEAAAIPSYILRQLVSYFPRVLLTTTVEGYEGTGRGFINKFCSHLDNFTSLHLAAPIRWAENDPLENWLNQALLLEETDISTETHSVCLIEQTTQQQLADNPEQLKNFYGLLTSAHYRTSPLDLRRLLDASQQQFMTAKSSTQLVGALWMVEEGSLDHALSWQVWAGLRRPRGNLLVQSLAAHSYFPEAAQMRSQRTMRIAVAPAYRRQKIGLQLLAAQKHLALEQGRDFLSVSFGLTPELLSFWQQAGYRLVRVGSHLEASSGCYTAMAILPLSAQASLLCEQAERCLSKDLFWRKDLSHFNLPFCEQQHLSDEDWLELVGFAFYHRTLEASSAAIQRLLTQHEGGLLLLRFYFQLQLSLEEICQQLQLAGQKAWLKQARAELKQCLQRDYPELVEMVAQKTNLSCF</sequence>
<keyword evidence="4 9" id="KW-0819">tRNA processing</keyword>
<dbReference type="GO" id="GO:0005524">
    <property type="term" value="F:ATP binding"/>
    <property type="evidence" value="ECO:0007669"/>
    <property type="project" value="UniProtKB-UniRule"/>
</dbReference>
<dbReference type="CDD" id="cd04301">
    <property type="entry name" value="NAT_SF"/>
    <property type="match status" value="1"/>
</dbReference>
<feature type="domain" description="N-acetyltransferase" evidence="10">
    <location>
        <begin position="357"/>
        <end position="534"/>
    </location>
</feature>
<reference evidence="11" key="1">
    <citation type="submission" date="2024-02" db="EMBL/GenBank/DDBJ databases">
        <authorList>
            <consortium name="Clinical and Environmental Microbiology Branch: Whole genome sequencing antimicrobial resistance pathogens in the healthcare setting"/>
        </authorList>
    </citation>
    <scope>NUCLEOTIDE SEQUENCE</scope>
    <source>
        <strain evidence="11">2020GO-00142</strain>
    </source>
</reference>
<protein>
    <recommendedName>
        <fullName evidence="9">tRNA(Met) cytidine acetyltransferase TmcA</fullName>
        <ecNumber evidence="9">2.3.1.193</ecNumber>
    </recommendedName>
</protein>
<dbReference type="InterPro" id="IPR007807">
    <property type="entry name" value="TcmA/NAT10_helicase"/>
</dbReference>
<evidence type="ECO:0000256" key="5">
    <source>
        <dbReference type="ARBA" id="ARBA00022741"/>
    </source>
</evidence>
<keyword evidence="8 9" id="KW-0012">Acyltransferase</keyword>
<name>A0AAI9MUL2_PROST</name>
<dbReference type="Pfam" id="PF17176">
    <property type="entry name" value="tRNA_bind_3"/>
    <property type="match status" value="1"/>
</dbReference>
<evidence type="ECO:0000313" key="11">
    <source>
        <dbReference type="EMBL" id="EMP9431025.1"/>
    </source>
</evidence>
<dbReference type="EMBL" id="AAZDVE040000001">
    <property type="protein sequence ID" value="EMP9431025.1"/>
    <property type="molecule type" value="Genomic_DNA"/>
</dbReference>
<dbReference type="GO" id="GO:1904812">
    <property type="term" value="P:rRNA acetylation involved in maturation of SSU-rRNA"/>
    <property type="evidence" value="ECO:0007669"/>
    <property type="project" value="TreeGrafter"/>
</dbReference>
<evidence type="ECO:0000256" key="3">
    <source>
        <dbReference type="ARBA" id="ARBA00022679"/>
    </source>
</evidence>
<evidence type="ECO:0000259" key="10">
    <source>
        <dbReference type="PROSITE" id="PS51186"/>
    </source>
</evidence>
<evidence type="ECO:0000256" key="7">
    <source>
        <dbReference type="ARBA" id="ARBA00022884"/>
    </source>
</evidence>
<dbReference type="GO" id="GO:1990883">
    <property type="term" value="F:18S rRNA cytidine N-acetyltransferase activity"/>
    <property type="evidence" value="ECO:0007669"/>
    <property type="project" value="TreeGrafter"/>
</dbReference>
<dbReference type="InterPro" id="IPR027417">
    <property type="entry name" value="P-loop_NTPase"/>
</dbReference>
<proteinExistence type="inferred from homology"/>
<evidence type="ECO:0000256" key="4">
    <source>
        <dbReference type="ARBA" id="ARBA00022694"/>
    </source>
</evidence>
<keyword evidence="6 9" id="KW-0067">ATP-binding</keyword>
<dbReference type="AlphaFoldDB" id="A0AAI9MUL2"/>
<dbReference type="InterPro" id="IPR032672">
    <property type="entry name" value="TmcA/NAT10/Kre33"/>
</dbReference>
<feature type="binding site" evidence="9">
    <location>
        <position position="320"/>
    </location>
    <ligand>
        <name>ATP</name>
        <dbReference type="ChEBI" id="CHEBI:30616"/>
    </ligand>
</feature>
<dbReference type="Pfam" id="PF08351">
    <property type="entry name" value="TmcA_N"/>
    <property type="match status" value="1"/>
</dbReference>
<keyword evidence="7 9" id="KW-0694">RNA-binding</keyword>
<dbReference type="GO" id="GO:0005737">
    <property type="term" value="C:cytoplasm"/>
    <property type="evidence" value="ECO:0007669"/>
    <property type="project" value="UniProtKB-SubCell"/>
</dbReference>
<comment type="catalytic activity">
    <reaction evidence="9">
        <text>cytidine(34) in elongator tRNA(Met) + acetyl-CoA + ATP + H2O = N(4)-acetylcytidine(34) in elongator tRNA(Met) + ADP + phosphate + CoA + H(+)</text>
        <dbReference type="Rhea" id="RHEA:43788"/>
        <dbReference type="Rhea" id="RHEA-COMP:10693"/>
        <dbReference type="Rhea" id="RHEA-COMP:10694"/>
        <dbReference type="ChEBI" id="CHEBI:15377"/>
        <dbReference type="ChEBI" id="CHEBI:15378"/>
        <dbReference type="ChEBI" id="CHEBI:30616"/>
        <dbReference type="ChEBI" id="CHEBI:43474"/>
        <dbReference type="ChEBI" id="CHEBI:57287"/>
        <dbReference type="ChEBI" id="CHEBI:57288"/>
        <dbReference type="ChEBI" id="CHEBI:74900"/>
        <dbReference type="ChEBI" id="CHEBI:82748"/>
        <dbReference type="ChEBI" id="CHEBI:456216"/>
        <dbReference type="EC" id="2.3.1.193"/>
    </reaction>
</comment>
<dbReference type="GO" id="GO:0051392">
    <property type="term" value="F:tRNA cytidine N4-acetyltransferase activity"/>
    <property type="evidence" value="ECO:0007669"/>
    <property type="project" value="UniProtKB-UniRule"/>
</dbReference>
<dbReference type="PANTHER" id="PTHR10925:SF5">
    <property type="entry name" value="RNA CYTIDINE ACETYLTRANSFERASE"/>
    <property type="match status" value="1"/>
</dbReference>
<dbReference type="Pfam" id="PF13718">
    <property type="entry name" value="GNAT_acetyltr_2"/>
    <property type="match status" value="2"/>
</dbReference>
<keyword evidence="3 9" id="KW-0808">Transferase</keyword>
<feature type="binding site" evidence="9">
    <location>
        <begin position="462"/>
        <end position="464"/>
    </location>
    <ligand>
        <name>acetyl-CoA</name>
        <dbReference type="ChEBI" id="CHEBI:57288"/>
    </ligand>
</feature>
<comment type="similarity">
    <text evidence="9">Belongs to the TmcA family.</text>
</comment>
<dbReference type="InterPro" id="IPR000182">
    <property type="entry name" value="GNAT_dom"/>
</dbReference>
<evidence type="ECO:0000256" key="6">
    <source>
        <dbReference type="ARBA" id="ARBA00022840"/>
    </source>
</evidence>
<feature type="binding site" evidence="9">
    <location>
        <position position="176"/>
    </location>
    <ligand>
        <name>ATP</name>
        <dbReference type="ChEBI" id="CHEBI:30616"/>
    </ligand>
</feature>
<keyword evidence="2 9" id="KW-0820">tRNA-binding</keyword>
<dbReference type="Gene3D" id="1.20.120.890">
    <property type="entry name" value="tRNA(Met) cytidine acetyltransferase, tail domain"/>
    <property type="match status" value="1"/>
</dbReference>
<dbReference type="Gene3D" id="3.40.50.300">
    <property type="entry name" value="P-loop containing nucleotide triphosphate hydrolases"/>
    <property type="match status" value="1"/>
</dbReference>
<dbReference type="InterPro" id="IPR033442">
    <property type="entry name" value="TmcA_tRNA_bind"/>
</dbReference>
<evidence type="ECO:0000256" key="2">
    <source>
        <dbReference type="ARBA" id="ARBA00022555"/>
    </source>
</evidence>
<dbReference type="EC" id="2.3.1.193" evidence="9"/>
<comment type="subcellular location">
    <subcellularLocation>
        <location evidence="9">Cytoplasm</location>
    </subcellularLocation>
</comment>
<keyword evidence="1 9" id="KW-0963">Cytoplasm</keyword>
<evidence type="ECO:0000256" key="9">
    <source>
        <dbReference type="HAMAP-Rule" id="MF_01886"/>
    </source>
</evidence>
<evidence type="ECO:0000256" key="1">
    <source>
        <dbReference type="ARBA" id="ARBA00022490"/>
    </source>
</evidence>
<dbReference type="PROSITE" id="PS51186">
    <property type="entry name" value="GNAT"/>
    <property type="match status" value="1"/>
</dbReference>
<dbReference type="InterPro" id="IPR016181">
    <property type="entry name" value="Acyl_CoA_acyltransferase"/>
</dbReference>
<accession>A0AAI9MUL2</accession>
<evidence type="ECO:0000256" key="8">
    <source>
        <dbReference type="ARBA" id="ARBA00023315"/>
    </source>
</evidence>
<dbReference type="GO" id="GO:0000049">
    <property type="term" value="F:tRNA binding"/>
    <property type="evidence" value="ECO:0007669"/>
    <property type="project" value="UniProtKB-UniRule"/>
</dbReference>
<feature type="binding site" evidence="9">
    <location>
        <position position="502"/>
    </location>
    <ligand>
        <name>acetyl-CoA</name>
        <dbReference type="ChEBI" id="CHEBI:57288"/>
    </ligand>
</feature>
<dbReference type="InterPro" id="IPR013562">
    <property type="entry name" value="TmcA/NAT10_N"/>
</dbReference>
<dbReference type="SUPFAM" id="SSF55729">
    <property type="entry name" value="Acyl-CoA N-acyltransferases (Nat)"/>
    <property type="match status" value="1"/>
</dbReference>
<dbReference type="Gene3D" id="3.40.630.30">
    <property type="match status" value="1"/>
</dbReference>
<dbReference type="GO" id="GO:0051391">
    <property type="term" value="P:tRNA acetylation"/>
    <property type="evidence" value="ECO:0007669"/>
    <property type="project" value="UniProtKB-UniRule"/>
</dbReference>
<keyword evidence="5 9" id="KW-0547">Nucleotide-binding</keyword>
<organism evidence="11">
    <name type="scientific">Providencia stuartii</name>
    <dbReference type="NCBI Taxonomy" id="588"/>
    <lineage>
        <taxon>Bacteria</taxon>
        <taxon>Pseudomonadati</taxon>
        <taxon>Pseudomonadota</taxon>
        <taxon>Gammaproteobacteria</taxon>
        <taxon>Enterobacterales</taxon>
        <taxon>Morganellaceae</taxon>
        <taxon>Providencia</taxon>
    </lineage>
</organism>
<comment type="function">
    <text evidence="9">Catalyzes the formation of N(4)-acetylcytidine (ac(4)C) at the wobble position of tRNA(Met), by using acetyl-CoA as an acetyl donor and ATP (or GTP).</text>
</comment>
<dbReference type="Gene3D" id="3.40.50.11040">
    <property type="match status" value="1"/>
</dbReference>
<dbReference type="FunFam" id="3.40.50.300:FF:001011">
    <property type="entry name" value="tRNA(Met) cytidine acetyltransferase TmcA"/>
    <property type="match status" value="1"/>
</dbReference>
<gene>
    <name evidence="9" type="primary">tmcA</name>
    <name evidence="11" type="ORF">JRA39_000010</name>
</gene>
<dbReference type="InterPro" id="IPR038321">
    <property type="entry name" value="TmcA_C_sf"/>
</dbReference>
<dbReference type="GO" id="GO:0002101">
    <property type="term" value="P:tRNA wobble cytosine modification"/>
    <property type="evidence" value="ECO:0007669"/>
    <property type="project" value="UniProtKB-UniRule"/>
</dbReference>
<comment type="caution">
    <text evidence="11">The sequence shown here is derived from an EMBL/GenBank/DDBJ whole genome shotgun (WGS) entry which is preliminary data.</text>
</comment>
<dbReference type="InterPro" id="IPR024914">
    <property type="entry name" value="tRNA_acetyltr_TmcA"/>
</dbReference>
<dbReference type="SUPFAM" id="SSF52540">
    <property type="entry name" value="P-loop containing nucleoside triphosphate hydrolases"/>
    <property type="match status" value="1"/>
</dbReference>
<dbReference type="Pfam" id="PF05127">
    <property type="entry name" value="NAT10_TcmA_helicase"/>
    <property type="match status" value="1"/>
</dbReference>
<dbReference type="HAMAP" id="MF_01886">
    <property type="entry name" value="tRNA_acetyltr_TmcA"/>
    <property type="match status" value="1"/>
</dbReference>
<comment type="caution">
    <text evidence="9">Lacks conserved residue(s) required for the propagation of feature annotation.</text>
</comment>